<name>A0A1M6QPI8_PARC5</name>
<dbReference type="EMBL" id="FRAG01000037">
    <property type="protein sequence ID" value="SHK22085.1"/>
    <property type="molecule type" value="Genomic_DNA"/>
</dbReference>
<evidence type="ECO:0000313" key="2">
    <source>
        <dbReference type="EMBL" id="SHK22085.1"/>
    </source>
</evidence>
<keyword evidence="1" id="KW-1133">Transmembrane helix</keyword>
<keyword evidence="1" id="KW-0812">Transmembrane</keyword>
<proteinExistence type="predicted"/>
<gene>
    <name evidence="2" type="ORF">SAMN02745912_02657</name>
</gene>
<dbReference type="AlphaFoldDB" id="A0A1M6QPI8"/>
<feature type="transmembrane region" description="Helical" evidence="1">
    <location>
        <begin position="46"/>
        <end position="66"/>
    </location>
</feature>
<evidence type="ECO:0000256" key="1">
    <source>
        <dbReference type="SAM" id="Phobius"/>
    </source>
</evidence>
<dbReference type="RefSeq" id="WP_073150933.1">
    <property type="nucleotide sequence ID" value="NZ_FRAG01000037.1"/>
</dbReference>
<keyword evidence="1" id="KW-0472">Membrane</keyword>
<feature type="transmembrane region" description="Helical" evidence="1">
    <location>
        <begin position="6"/>
        <end position="26"/>
    </location>
</feature>
<keyword evidence="3" id="KW-1185">Reference proteome</keyword>
<organism evidence="2 3">
    <name type="scientific">Paramaledivibacter caminithermalis (strain DSM 15212 / CIP 107654 / DViRD3)</name>
    <name type="common">Clostridium caminithermale</name>
    <dbReference type="NCBI Taxonomy" id="1121301"/>
    <lineage>
        <taxon>Bacteria</taxon>
        <taxon>Bacillati</taxon>
        <taxon>Bacillota</taxon>
        <taxon>Clostridia</taxon>
        <taxon>Peptostreptococcales</taxon>
        <taxon>Caminicellaceae</taxon>
        <taxon>Paramaledivibacter</taxon>
    </lineage>
</organism>
<protein>
    <submittedName>
        <fullName evidence="2">Uncharacterized protein</fullName>
    </submittedName>
</protein>
<evidence type="ECO:0000313" key="3">
    <source>
        <dbReference type="Proteomes" id="UP000184465"/>
    </source>
</evidence>
<sequence length="68" mass="8035">MIRVLFVLLMLLGLFFVSLGLLFINYDISPLKKIVDREYVYNDNRLGFQVMLPGLILMLISSWLFMNY</sequence>
<dbReference type="OrthoDB" id="1957736at2"/>
<dbReference type="Proteomes" id="UP000184465">
    <property type="component" value="Unassembled WGS sequence"/>
</dbReference>
<reference evidence="2 3" key="1">
    <citation type="submission" date="2016-11" db="EMBL/GenBank/DDBJ databases">
        <authorList>
            <person name="Jaros S."/>
            <person name="Januszkiewicz K."/>
            <person name="Wedrychowicz H."/>
        </authorList>
    </citation>
    <scope>NUCLEOTIDE SEQUENCE [LARGE SCALE GENOMIC DNA]</scope>
    <source>
        <strain evidence="2 3">DSM 15212</strain>
    </source>
</reference>
<accession>A0A1M6QPI8</accession>